<evidence type="ECO:0000256" key="1">
    <source>
        <dbReference type="SAM" id="MobiDB-lite"/>
    </source>
</evidence>
<proteinExistence type="predicted"/>
<keyword evidence="4" id="KW-1185">Reference proteome</keyword>
<gene>
    <name evidence="3" type="ORF">GTA08_BOTSDO12605</name>
</gene>
<feature type="region of interest" description="Disordered" evidence="1">
    <location>
        <begin position="20"/>
        <end position="41"/>
    </location>
</feature>
<accession>A0A8H4J2I2</accession>
<protein>
    <recommendedName>
        <fullName evidence="2">PD-(D/E)XK nuclease-like domain-containing protein</fullName>
    </recommendedName>
</protein>
<reference evidence="3" key="1">
    <citation type="submission" date="2020-04" db="EMBL/GenBank/DDBJ databases">
        <title>Genome Assembly and Annotation of Botryosphaeria dothidea sdau 11-99, a Latent Pathogen of Apple Fruit Ring Rot in China.</title>
        <authorList>
            <person name="Yu C."/>
            <person name="Diao Y."/>
            <person name="Lu Q."/>
            <person name="Zhao J."/>
            <person name="Cui S."/>
            <person name="Peng C."/>
            <person name="He B."/>
            <person name="Liu H."/>
        </authorList>
    </citation>
    <scope>NUCLEOTIDE SEQUENCE [LARGE SCALE GENOMIC DNA]</scope>
    <source>
        <strain evidence="3">Sdau11-99</strain>
    </source>
</reference>
<dbReference type="Proteomes" id="UP000572817">
    <property type="component" value="Unassembled WGS sequence"/>
</dbReference>
<organism evidence="3 4">
    <name type="scientific">Botryosphaeria dothidea</name>
    <dbReference type="NCBI Taxonomy" id="55169"/>
    <lineage>
        <taxon>Eukaryota</taxon>
        <taxon>Fungi</taxon>
        <taxon>Dikarya</taxon>
        <taxon>Ascomycota</taxon>
        <taxon>Pezizomycotina</taxon>
        <taxon>Dothideomycetes</taxon>
        <taxon>Dothideomycetes incertae sedis</taxon>
        <taxon>Botryosphaeriales</taxon>
        <taxon>Botryosphaeriaceae</taxon>
        <taxon>Botryosphaeria</taxon>
    </lineage>
</organism>
<evidence type="ECO:0000259" key="2">
    <source>
        <dbReference type="Pfam" id="PF20516"/>
    </source>
</evidence>
<dbReference type="OrthoDB" id="3790799at2759"/>
<dbReference type="InterPro" id="IPR046797">
    <property type="entry name" value="PDDEXK_12"/>
</dbReference>
<feature type="domain" description="PD-(D/E)XK nuclease-like" evidence="2">
    <location>
        <begin position="114"/>
        <end position="350"/>
    </location>
</feature>
<dbReference type="AlphaFoldDB" id="A0A8H4J2I2"/>
<evidence type="ECO:0000313" key="4">
    <source>
        <dbReference type="Proteomes" id="UP000572817"/>
    </source>
</evidence>
<sequence>MFGSPSSAIGSWILNVESEAAPPRRKCSQPSDPPSDATRPATSLVDLTSSASFMHVALVDILDDAESVLGKPAFDLYCRLAVHSAGASVIPRVVKADIESSIRGRLLGLADHNFFDDQRPECDIRDEYRSLQRVLLSVHDFIADQDYEPAWNDQVHSRVLEAALPNRKSVWFRNVTKADISPKDLIPRHSLGGNLQSKMVDYAIYLEQTEDMRDRARQALAKEAHSRPPTDVPWSVNHTTYPPLRSRPIAVSIETKTPSGKYDEAVAQLAIWGAAHLARLNRLVPPGTSLPTLPLVLVSGTEWNLYFISLDVSANKNKIFGSFCLGDTKSLLGVYRLLQSARLLADWADSSLREWWDSVLSAD</sequence>
<dbReference type="EMBL" id="WWBZ02000008">
    <property type="protein sequence ID" value="KAF4311837.1"/>
    <property type="molecule type" value="Genomic_DNA"/>
</dbReference>
<name>A0A8H4J2I2_9PEZI</name>
<evidence type="ECO:0000313" key="3">
    <source>
        <dbReference type="EMBL" id="KAF4311837.1"/>
    </source>
</evidence>
<comment type="caution">
    <text evidence="3">The sequence shown here is derived from an EMBL/GenBank/DDBJ whole genome shotgun (WGS) entry which is preliminary data.</text>
</comment>
<dbReference type="Pfam" id="PF20516">
    <property type="entry name" value="PDDEXK_12"/>
    <property type="match status" value="1"/>
</dbReference>